<dbReference type="PANTHER" id="PTHR11409">
    <property type="entry name" value="ADENOSINE DEAMINASE"/>
    <property type="match status" value="1"/>
</dbReference>
<protein>
    <recommendedName>
        <fullName evidence="1 9">Adenosine deaminase</fullName>
        <ecNumber evidence="1 9">3.5.4.4</ecNumber>
    </recommendedName>
    <alternativeName>
        <fullName evidence="6 9">Adenosine aminohydrolase</fullName>
    </alternativeName>
</protein>
<evidence type="ECO:0000256" key="9">
    <source>
        <dbReference type="HAMAP-Rule" id="MF_00540"/>
    </source>
</evidence>
<comment type="catalytic activity">
    <reaction evidence="7">
        <text>adenosine + H2O + H(+) = inosine + NH4(+)</text>
        <dbReference type="Rhea" id="RHEA:24408"/>
        <dbReference type="ChEBI" id="CHEBI:15377"/>
        <dbReference type="ChEBI" id="CHEBI:15378"/>
        <dbReference type="ChEBI" id="CHEBI:16335"/>
        <dbReference type="ChEBI" id="CHEBI:17596"/>
        <dbReference type="ChEBI" id="CHEBI:28938"/>
        <dbReference type="EC" id="3.5.4.4"/>
    </reaction>
    <physiologicalReaction direction="left-to-right" evidence="7">
        <dbReference type="Rhea" id="RHEA:24409"/>
    </physiologicalReaction>
</comment>
<dbReference type="GO" id="GO:0043103">
    <property type="term" value="P:hypoxanthine salvage"/>
    <property type="evidence" value="ECO:0007669"/>
    <property type="project" value="TreeGrafter"/>
</dbReference>
<sequence length="359" mass="39911">MDMSRLLKILPKVDLHVHLDGCIKPDTLIKLANDQGKSLPSYDTEELIPLVQVVEDCPNLTEYLSKFDFVLPFLQTGEALEQTAYEAVEQAHEHNIKYIEVRFAPLLHRENGLTTDDTIHHVIEGLKRGEASFGIKSRVIAICMRNHTVEENLQVIEAASHFIGHGLVAVDLAGDETSFPAALFREVFELAQNLNIPITIHAGEAAGPSNIEEAAIRLGAQRIGHGVRLNEDKNIFNLIRDQQIPLELCPTSNIQTKAVSGWDAYPIKDYYDQGIICTVNTDNPGVSGTNITKEYQLLTEKFGFTLHEITVLILNGVEASFLPADEKAALKRDFEEILTTLGVYDLTDFSKKLQDDPNG</sequence>
<accession>A0A3T1D4G0</accession>
<comment type="caution">
    <text evidence="9">Lacks conserved residue(s) required for the propagation of feature annotation.</text>
</comment>
<keyword evidence="3 9" id="KW-0378">Hydrolase</keyword>
<dbReference type="OrthoDB" id="9779574at2"/>
<dbReference type="HAMAP" id="MF_00540">
    <property type="entry name" value="A_deaminase"/>
    <property type="match status" value="1"/>
</dbReference>
<evidence type="ECO:0000313" key="12">
    <source>
        <dbReference type="Proteomes" id="UP000289856"/>
    </source>
</evidence>
<evidence type="ECO:0000256" key="6">
    <source>
        <dbReference type="ARBA" id="ARBA00031852"/>
    </source>
</evidence>
<evidence type="ECO:0000256" key="7">
    <source>
        <dbReference type="ARBA" id="ARBA00047989"/>
    </source>
</evidence>
<evidence type="ECO:0000259" key="10">
    <source>
        <dbReference type="Pfam" id="PF00962"/>
    </source>
</evidence>
<dbReference type="InterPro" id="IPR032466">
    <property type="entry name" value="Metal_Hydrolase"/>
</dbReference>
<dbReference type="GO" id="GO:0004000">
    <property type="term" value="F:adenosine deaminase activity"/>
    <property type="evidence" value="ECO:0007669"/>
    <property type="project" value="UniProtKB-UniRule"/>
</dbReference>
<keyword evidence="2 9" id="KW-0479">Metal-binding</keyword>
<dbReference type="Proteomes" id="UP000289856">
    <property type="component" value="Chromosome"/>
</dbReference>
<feature type="binding site" evidence="9">
    <location>
        <position position="201"/>
    </location>
    <ligand>
        <name>Zn(2+)</name>
        <dbReference type="ChEBI" id="CHEBI:29105"/>
        <note>catalytic</note>
    </ligand>
</feature>
<dbReference type="GO" id="GO:0009168">
    <property type="term" value="P:purine ribonucleoside monophosphate biosynthetic process"/>
    <property type="evidence" value="ECO:0007669"/>
    <property type="project" value="UniProtKB-UniRule"/>
</dbReference>
<feature type="binding site" evidence="9">
    <location>
        <position position="18"/>
    </location>
    <ligand>
        <name>substrate</name>
    </ligand>
</feature>
<dbReference type="GO" id="GO:0005829">
    <property type="term" value="C:cytosol"/>
    <property type="evidence" value="ECO:0007669"/>
    <property type="project" value="TreeGrafter"/>
</dbReference>
<evidence type="ECO:0000256" key="1">
    <source>
        <dbReference type="ARBA" id="ARBA00012784"/>
    </source>
</evidence>
<dbReference type="RefSeq" id="WP_130607994.1">
    <property type="nucleotide sequence ID" value="NZ_AP019400.1"/>
</dbReference>
<dbReference type="EMBL" id="AP019400">
    <property type="protein sequence ID" value="BBI33000.1"/>
    <property type="molecule type" value="Genomic_DNA"/>
</dbReference>
<evidence type="ECO:0000256" key="8">
    <source>
        <dbReference type="ARBA" id="ARBA00049213"/>
    </source>
</evidence>
<dbReference type="InterPro" id="IPR001365">
    <property type="entry name" value="A_deaminase_dom"/>
</dbReference>
<reference evidence="11 12" key="1">
    <citation type="submission" date="2019-01" db="EMBL/GenBank/DDBJ databases">
        <title>Complete genome sequence of Cohnella hallensis HS21 isolated from Korean fir (Abies koreana) rhizospheric soil.</title>
        <authorList>
            <person name="Jiang L."/>
            <person name="Kang S.W."/>
            <person name="Kim S."/>
            <person name="Jung J."/>
            <person name="Kim C.Y."/>
            <person name="Kim D.H."/>
            <person name="Kim S.W."/>
            <person name="Lee J."/>
        </authorList>
    </citation>
    <scope>NUCLEOTIDE SEQUENCE [LARGE SCALE GENOMIC DNA]</scope>
    <source>
        <strain evidence="11 12">HS21</strain>
    </source>
</reference>
<keyword evidence="12" id="KW-1185">Reference proteome</keyword>
<organism evidence="11 12">
    <name type="scientific">Cohnella abietis</name>
    <dbReference type="NCBI Taxonomy" id="2507935"/>
    <lineage>
        <taxon>Bacteria</taxon>
        <taxon>Bacillati</taxon>
        <taxon>Bacillota</taxon>
        <taxon>Bacilli</taxon>
        <taxon>Bacillales</taxon>
        <taxon>Paenibacillaceae</taxon>
        <taxon>Cohnella</taxon>
    </lineage>
</organism>
<dbReference type="KEGG" id="cohn:KCTCHS21_23990"/>
<comment type="similarity">
    <text evidence="9">Belongs to the metallo-dependent hydrolases superfamily. Adenosine and AMP deaminases family. Adenosine deaminase subfamily.</text>
</comment>
<feature type="binding site" evidence="9">
    <location>
        <position position="18"/>
    </location>
    <ligand>
        <name>Zn(2+)</name>
        <dbReference type="ChEBI" id="CHEBI:29105"/>
        <note>catalytic</note>
    </ligand>
</feature>
<comment type="cofactor">
    <cofactor evidence="9">
        <name>Zn(2+)</name>
        <dbReference type="ChEBI" id="CHEBI:29105"/>
    </cofactor>
    <text evidence="9">Binds 1 zinc ion per subunit.</text>
</comment>
<comment type="catalytic activity">
    <reaction evidence="8">
        <text>2'-deoxyadenosine + H2O + H(+) = 2'-deoxyinosine + NH4(+)</text>
        <dbReference type="Rhea" id="RHEA:28190"/>
        <dbReference type="ChEBI" id="CHEBI:15377"/>
        <dbReference type="ChEBI" id="CHEBI:15378"/>
        <dbReference type="ChEBI" id="CHEBI:17256"/>
        <dbReference type="ChEBI" id="CHEBI:28938"/>
        <dbReference type="ChEBI" id="CHEBI:28997"/>
        <dbReference type="EC" id="3.5.4.4"/>
    </reaction>
    <physiologicalReaction direction="left-to-right" evidence="8">
        <dbReference type="Rhea" id="RHEA:28191"/>
    </physiologicalReaction>
</comment>
<evidence type="ECO:0000256" key="3">
    <source>
        <dbReference type="ARBA" id="ARBA00022801"/>
    </source>
</evidence>
<dbReference type="GO" id="GO:0006154">
    <property type="term" value="P:adenosine catabolic process"/>
    <property type="evidence" value="ECO:0007669"/>
    <property type="project" value="TreeGrafter"/>
</dbReference>
<dbReference type="AlphaFoldDB" id="A0A3T1D4G0"/>
<name>A0A3T1D4G0_9BACL</name>
<dbReference type="CDD" id="cd01320">
    <property type="entry name" value="ADA"/>
    <property type="match status" value="1"/>
</dbReference>
<comment type="function">
    <text evidence="9">Catalyzes the hydrolytic deamination of adenosine and 2-deoxyadenosine.</text>
</comment>
<dbReference type="GO" id="GO:0009117">
    <property type="term" value="P:nucleotide metabolic process"/>
    <property type="evidence" value="ECO:0007669"/>
    <property type="project" value="UniProtKB-KW"/>
</dbReference>
<feature type="binding site" evidence="9">
    <location>
        <position position="16"/>
    </location>
    <ligand>
        <name>Zn(2+)</name>
        <dbReference type="ChEBI" id="CHEBI:29105"/>
        <note>catalytic</note>
    </ligand>
</feature>
<dbReference type="EC" id="3.5.4.4" evidence="1 9"/>
<dbReference type="InterPro" id="IPR028893">
    <property type="entry name" value="A_deaminase"/>
</dbReference>
<dbReference type="GO" id="GO:0008270">
    <property type="term" value="F:zinc ion binding"/>
    <property type="evidence" value="ECO:0007669"/>
    <property type="project" value="UniProtKB-UniRule"/>
</dbReference>
<dbReference type="PANTHER" id="PTHR11409:SF43">
    <property type="entry name" value="ADENOSINE DEAMINASE"/>
    <property type="match status" value="1"/>
</dbReference>
<proteinExistence type="inferred from homology"/>
<feature type="site" description="Important for catalytic activity" evidence="9">
    <location>
        <position position="225"/>
    </location>
</feature>
<feature type="domain" description="Adenosine deaminase" evidence="10">
    <location>
        <begin position="11"/>
        <end position="331"/>
    </location>
</feature>
<keyword evidence="4 9" id="KW-0862">Zinc</keyword>
<evidence type="ECO:0000256" key="2">
    <source>
        <dbReference type="ARBA" id="ARBA00022723"/>
    </source>
</evidence>
<feature type="binding site" evidence="9">
    <location>
        <position position="282"/>
    </location>
    <ligand>
        <name>Zn(2+)</name>
        <dbReference type="ChEBI" id="CHEBI:29105"/>
        <note>catalytic</note>
    </ligand>
</feature>
<feature type="binding site" evidence="9">
    <location>
        <position position="174"/>
    </location>
    <ligand>
        <name>substrate</name>
    </ligand>
</feature>
<dbReference type="GO" id="GO:0046936">
    <property type="term" value="F:2'-deoxyadenosine deaminase activity"/>
    <property type="evidence" value="ECO:0007669"/>
    <property type="project" value="RHEA"/>
</dbReference>
<dbReference type="GO" id="GO:0046103">
    <property type="term" value="P:inosine biosynthetic process"/>
    <property type="evidence" value="ECO:0007669"/>
    <property type="project" value="TreeGrafter"/>
</dbReference>
<dbReference type="SUPFAM" id="SSF51556">
    <property type="entry name" value="Metallo-dependent hydrolases"/>
    <property type="match status" value="1"/>
</dbReference>
<dbReference type="NCBIfam" id="TIGR01430">
    <property type="entry name" value="aden_deam"/>
    <property type="match status" value="1"/>
</dbReference>
<dbReference type="InterPro" id="IPR006330">
    <property type="entry name" value="Ado/ade_deaminase"/>
</dbReference>
<feature type="binding site" evidence="9">
    <location>
        <position position="20"/>
    </location>
    <ligand>
        <name>substrate</name>
    </ligand>
</feature>
<keyword evidence="5 9" id="KW-0546">Nucleotide metabolism</keyword>
<feature type="active site" description="Proton donor" evidence="9">
    <location>
        <position position="204"/>
    </location>
</feature>
<evidence type="ECO:0000256" key="5">
    <source>
        <dbReference type="ARBA" id="ARBA00023080"/>
    </source>
</evidence>
<gene>
    <name evidence="9 11" type="primary">add</name>
    <name evidence="11" type="ORF">KCTCHS21_23990</name>
</gene>
<dbReference type="Pfam" id="PF00962">
    <property type="entry name" value="A_deaminase"/>
    <property type="match status" value="1"/>
</dbReference>
<evidence type="ECO:0000256" key="4">
    <source>
        <dbReference type="ARBA" id="ARBA00022833"/>
    </source>
</evidence>
<dbReference type="Gene3D" id="3.20.20.140">
    <property type="entry name" value="Metal-dependent hydrolases"/>
    <property type="match status" value="1"/>
</dbReference>
<evidence type="ECO:0000313" key="11">
    <source>
        <dbReference type="EMBL" id="BBI33000.1"/>
    </source>
</evidence>